<gene>
    <name evidence="1" type="ORF">SAMN04489842_3906</name>
</gene>
<dbReference type="EMBL" id="FNLC01000006">
    <property type="protein sequence ID" value="SDR42559.1"/>
    <property type="molecule type" value="Genomic_DNA"/>
</dbReference>
<dbReference type="STRING" id="1095778.SAMN04489842_3906"/>
<accession>A0A1H1IY22</accession>
<dbReference type="RefSeq" id="WP_090385609.1">
    <property type="nucleotide sequence ID" value="NZ_FNLC01000006.1"/>
</dbReference>
<sequence>MSNWSPPEDTQVGEGNISALEASLPFDPHDLEIQRTEYVPQTYQRLSKKQRKRFEKYLNRNNDYEFDQVYSYLLKWKNPDKYDDGIAQSYERLAKEALGIPTQIRNGGEEAVYPNDQQIQTFKELYVASQCFLEIHFGTTDESATKTVYRGIRENSMAKIVAQAIDFPDSDRYYFKTSTVANFTGIEGIGHYHSDGILVKWRVPREKIILAADRLFNTPAHEDELQIAGGTILVEGNGVIHEGTTSGTTRRLQTVIQGMDSPESLNDVDHKDIADLVELMYHHDEPVTTTEGAERLEEWFYEVNSRELYSAMKTEALNAQVQYLMEAGQGNERDVLR</sequence>
<proteinExistence type="predicted"/>
<dbReference type="AlphaFoldDB" id="A0A1H1IY22"/>
<dbReference type="OrthoDB" id="377541at2157"/>
<keyword evidence="2" id="KW-1185">Reference proteome</keyword>
<evidence type="ECO:0000313" key="1">
    <source>
        <dbReference type="EMBL" id="SDR42559.1"/>
    </source>
</evidence>
<evidence type="ECO:0000313" key="2">
    <source>
        <dbReference type="Proteomes" id="UP000198848"/>
    </source>
</evidence>
<name>A0A1H1IY22_NATTX</name>
<protein>
    <submittedName>
        <fullName evidence="1">Uncharacterized protein</fullName>
    </submittedName>
</protein>
<dbReference type="Proteomes" id="UP000198848">
    <property type="component" value="Unassembled WGS sequence"/>
</dbReference>
<organism evidence="1 2">
    <name type="scientific">Natronobacterium texcoconense</name>
    <dbReference type="NCBI Taxonomy" id="1095778"/>
    <lineage>
        <taxon>Archaea</taxon>
        <taxon>Methanobacteriati</taxon>
        <taxon>Methanobacteriota</taxon>
        <taxon>Stenosarchaea group</taxon>
        <taxon>Halobacteria</taxon>
        <taxon>Halobacteriales</taxon>
        <taxon>Natrialbaceae</taxon>
        <taxon>Natronobacterium</taxon>
    </lineage>
</organism>
<reference evidence="2" key="1">
    <citation type="submission" date="2016-10" db="EMBL/GenBank/DDBJ databases">
        <authorList>
            <person name="Varghese N."/>
            <person name="Submissions S."/>
        </authorList>
    </citation>
    <scope>NUCLEOTIDE SEQUENCE [LARGE SCALE GENOMIC DNA]</scope>
    <source>
        <strain evidence="2">DSM 24767</strain>
    </source>
</reference>